<dbReference type="KEGG" id="cle:Clole_2616"/>
<organism evidence="1 2">
    <name type="scientific">Cellulosilyticum lentocellum (strain ATCC 49066 / DSM 5427 / NCIMB 11756 / RHM5)</name>
    <name type="common">Clostridium lentocellum</name>
    <dbReference type="NCBI Taxonomy" id="642492"/>
    <lineage>
        <taxon>Bacteria</taxon>
        <taxon>Bacillati</taxon>
        <taxon>Bacillota</taxon>
        <taxon>Clostridia</taxon>
        <taxon>Lachnospirales</taxon>
        <taxon>Cellulosilyticaceae</taxon>
        <taxon>Cellulosilyticum</taxon>
    </lineage>
</organism>
<dbReference type="STRING" id="642492.Clole_2616"/>
<name>F2JIF2_CELLD</name>
<accession>F2JIF2</accession>
<gene>
    <name evidence="1" type="ordered locus">Clole_2616</name>
</gene>
<protein>
    <submittedName>
        <fullName evidence="1">Adenylyltransferase</fullName>
    </submittedName>
</protein>
<dbReference type="SUPFAM" id="SSF81631">
    <property type="entry name" value="PAP/OAS1 substrate-binding domain"/>
    <property type="match status" value="1"/>
</dbReference>
<proteinExistence type="predicted"/>
<dbReference type="Gene3D" id="1.20.120.330">
    <property type="entry name" value="Nucleotidyltransferases domain 2"/>
    <property type="match status" value="1"/>
</dbReference>
<dbReference type="Pfam" id="PF04439">
    <property type="entry name" value="Adenyl_transf"/>
    <property type="match status" value="1"/>
</dbReference>
<reference evidence="1 2" key="1">
    <citation type="journal article" date="2011" name="J. Bacteriol.">
        <title>Complete genome sequence of the cellulose-degrading bacterium Cellulosilyticum lentocellum.</title>
        <authorList>
            <consortium name="US DOE Joint Genome Institute"/>
            <person name="Miller D.A."/>
            <person name="Suen G."/>
            <person name="Bruce D."/>
            <person name="Copeland A."/>
            <person name="Cheng J.F."/>
            <person name="Detter C."/>
            <person name="Goodwin L.A."/>
            <person name="Han C.S."/>
            <person name="Hauser L.J."/>
            <person name="Land M.L."/>
            <person name="Lapidus A."/>
            <person name="Lucas S."/>
            <person name="Meincke L."/>
            <person name="Pitluck S."/>
            <person name="Tapia R."/>
            <person name="Teshima H."/>
            <person name="Woyke T."/>
            <person name="Fox B.G."/>
            <person name="Angert E.R."/>
            <person name="Currie C.R."/>
        </authorList>
    </citation>
    <scope>NUCLEOTIDE SEQUENCE [LARGE SCALE GENOMIC DNA]</scope>
    <source>
        <strain evidence="2">ATCC 49066 / DSM 5427 / NCIMB 11756 / RHM5</strain>
    </source>
</reference>
<dbReference type="HOGENOM" id="CLU_076578_0_0_9"/>
<dbReference type="Gene3D" id="3.30.460.10">
    <property type="entry name" value="Beta Polymerase, domain 2"/>
    <property type="match status" value="1"/>
</dbReference>
<dbReference type="InterPro" id="IPR007530">
    <property type="entry name" value="Aminoglycoside_adenylylTfrase"/>
</dbReference>
<dbReference type="EMBL" id="CP002582">
    <property type="protein sequence ID" value="ADZ84318.1"/>
    <property type="molecule type" value="Genomic_DNA"/>
</dbReference>
<dbReference type="Proteomes" id="UP000008467">
    <property type="component" value="Chromosome"/>
</dbReference>
<dbReference type="AlphaFoldDB" id="F2JIF2"/>
<keyword evidence="1" id="KW-0548">Nucleotidyltransferase</keyword>
<keyword evidence="1" id="KW-0808">Transferase</keyword>
<evidence type="ECO:0000313" key="1">
    <source>
        <dbReference type="EMBL" id="ADZ84318.1"/>
    </source>
</evidence>
<sequence>MERSDIAFYKQIEQNFIEFAESRHDIRAAFVIGSRARSDHPADEWSDMDIVFYTTNPNFYLQQQDWLDKIGDILCSFVFQTAGGDPERLNLFKDGHQVDFVIHSVDTLRDIVSAKVVPSNFYRGVRVIVDKDHLSNAIMPAHFQPPEVLSISEAAYLQVVNMFWFISLYIAKQLLRGELWVAKMRDYDAKGLLLQMIEWHEKVVFGSEYDTWHAGRFMNEWVDEDTQAALSKSFGRFNQVDSWNALLSTINLFQKLSAEVALKMQYSRPEALETYISDWIKAKSEIVN</sequence>
<evidence type="ECO:0000313" key="2">
    <source>
        <dbReference type="Proteomes" id="UP000008467"/>
    </source>
</evidence>
<dbReference type="GO" id="GO:0016779">
    <property type="term" value="F:nucleotidyltransferase activity"/>
    <property type="evidence" value="ECO:0007669"/>
    <property type="project" value="UniProtKB-KW"/>
</dbReference>
<dbReference type="eggNOG" id="ENOG50309R7">
    <property type="taxonomic scope" value="Bacteria"/>
</dbReference>
<dbReference type="SUPFAM" id="SSF81301">
    <property type="entry name" value="Nucleotidyltransferase"/>
    <property type="match status" value="1"/>
</dbReference>
<keyword evidence="2" id="KW-1185">Reference proteome</keyword>
<dbReference type="InterPro" id="IPR043519">
    <property type="entry name" value="NT_sf"/>
</dbReference>
<dbReference type="RefSeq" id="WP_013657611.1">
    <property type="nucleotide sequence ID" value="NC_015275.1"/>
</dbReference>